<proteinExistence type="predicted"/>
<evidence type="ECO:0000313" key="1">
    <source>
        <dbReference type="EMBL" id="NLE30859.1"/>
    </source>
</evidence>
<dbReference type="AlphaFoldDB" id="A0A847EST3"/>
<organism evidence="1 2">
    <name type="scientific">Candidatus Dojkabacteria bacterium</name>
    <dbReference type="NCBI Taxonomy" id="2099670"/>
    <lineage>
        <taxon>Bacteria</taxon>
        <taxon>Candidatus Dojkabacteria</taxon>
    </lineage>
</organism>
<comment type="caution">
    <text evidence="1">The sequence shown here is derived from an EMBL/GenBank/DDBJ whole genome shotgun (WGS) entry which is preliminary data.</text>
</comment>
<accession>A0A847EST3</accession>
<dbReference type="Proteomes" id="UP000554004">
    <property type="component" value="Unassembled WGS sequence"/>
</dbReference>
<gene>
    <name evidence="1" type="ORF">GX618_01120</name>
</gene>
<sequence length="184" mass="20902">MKNSNIKKIFATILEPIAFGLLALLFIIPSITVVNLEPLTKKLKDLDVLGVSEKAELEIEIVGGSHQIFSREKIKEEEEGIFSYTTTITRRDSDRYSKPILVIKNNRNQESKIEVYGHTNLPTKSDISLIIDDQVYRLESPSGDVTSHKILLAPNGEYTVFLAIESFSDVQFNEDFELEIRELE</sequence>
<name>A0A847EST3_9BACT</name>
<evidence type="ECO:0000313" key="2">
    <source>
        <dbReference type="Proteomes" id="UP000554004"/>
    </source>
</evidence>
<protein>
    <submittedName>
        <fullName evidence="1">Uncharacterized protein</fullName>
    </submittedName>
</protein>
<reference evidence="1 2" key="1">
    <citation type="journal article" date="2020" name="Biotechnol. Biofuels">
        <title>New insights from the biogas microbiome by comprehensive genome-resolved metagenomics of nearly 1600 species originating from multiple anaerobic digesters.</title>
        <authorList>
            <person name="Campanaro S."/>
            <person name="Treu L."/>
            <person name="Rodriguez-R L.M."/>
            <person name="Kovalovszki A."/>
            <person name="Ziels R.M."/>
            <person name="Maus I."/>
            <person name="Zhu X."/>
            <person name="Kougias P.G."/>
            <person name="Basile A."/>
            <person name="Luo G."/>
            <person name="Schluter A."/>
            <person name="Konstantinidis K.T."/>
            <person name="Angelidaki I."/>
        </authorList>
    </citation>
    <scope>NUCLEOTIDE SEQUENCE [LARGE SCALE GENOMIC DNA]</scope>
    <source>
        <strain evidence="1">AS06rmzACSIP_421</strain>
    </source>
</reference>
<dbReference type="EMBL" id="JAAZAL010000037">
    <property type="protein sequence ID" value="NLE30859.1"/>
    <property type="molecule type" value="Genomic_DNA"/>
</dbReference>